<organism evidence="1 2">
    <name type="scientific">Penicillium cinerascens</name>
    <dbReference type="NCBI Taxonomy" id="70096"/>
    <lineage>
        <taxon>Eukaryota</taxon>
        <taxon>Fungi</taxon>
        <taxon>Dikarya</taxon>
        <taxon>Ascomycota</taxon>
        <taxon>Pezizomycotina</taxon>
        <taxon>Eurotiomycetes</taxon>
        <taxon>Eurotiomycetidae</taxon>
        <taxon>Eurotiales</taxon>
        <taxon>Aspergillaceae</taxon>
        <taxon>Penicillium</taxon>
    </lineage>
</organism>
<dbReference type="GeneID" id="83180173"/>
<gene>
    <name evidence="1" type="ORF">N7498_005810</name>
</gene>
<evidence type="ECO:0000313" key="2">
    <source>
        <dbReference type="Proteomes" id="UP001150904"/>
    </source>
</evidence>
<dbReference type="RefSeq" id="XP_058309410.1">
    <property type="nucleotide sequence ID" value="XM_058452872.1"/>
</dbReference>
<sequence>MTPALQPGLARESGLFISSLKVRSILRGTLYGAEEGSRRWFVLPLASLSVPQVRSDLQPRNPEIGGRSVDGYLKQLKNAQFIWMSQSRQLESSARCPHGPTVGKPGIW</sequence>
<dbReference type="AlphaFoldDB" id="A0A9W9MP68"/>
<keyword evidence="2" id="KW-1185">Reference proteome</keyword>
<protein>
    <submittedName>
        <fullName evidence="1">Uncharacterized protein</fullName>
    </submittedName>
</protein>
<evidence type="ECO:0000313" key="1">
    <source>
        <dbReference type="EMBL" id="KAJ5204931.1"/>
    </source>
</evidence>
<reference evidence="1" key="2">
    <citation type="journal article" date="2023" name="IMA Fungus">
        <title>Comparative genomic study of the Penicillium genus elucidates a diverse pangenome and 15 lateral gene transfer events.</title>
        <authorList>
            <person name="Petersen C."/>
            <person name="Sorensen T."/>
            <person name="Nielsen M.R."/>
            <person name="Sondergaard T.E."/>
            <person name="Sorensen J.L."/>
            <person name="Fitzpatrick D.A."/>
            <person name="Frisvad J.C."/>
            <person name="Nielsen K.L."/>
        </authorList>
    </citation>
    <scope>NUCLEOTIDE SEQUENCE</scope>
    <source>
        <strain evidence="1">IBT 15544</strain>
    </source>
</reference>
<reference evidence="1" key="1">
    <citation type="submission" date="2022-12" db="EMBL/GenBank/DDBJ databases">
        <authorList>
            <person name="Petersen C."/>
        </authorList>
    </citation>
    <scope>NUCLEOTIDE SEQUENCE</scope>
    <source>
        <strain evidence="1">IBT 15544</strain>
    </source>
</reference>
<name>A0A9W9MP68_9EURO</name>
<dbReference type="EMBL" id="JAPQKR010000012">
    <property type="protein sequence ID" value="KAJ5204931.1"/>
    <property type="molecule type" value="Genomic_DNA"/>
</dbReference>
<dbReference type="Proteomes" id="UP001150904">
    <property type="component" value="Unassembled WGS sequence"/>
</dbReference>
<proteinExistence type="predicted"/>
<accession>A0A9W9MP68</accession>
<comment type="caution">
    <text evidence="1">The sequence shown here is derived from an EMBL/GenBank/DDBJ whole genome shotgun (WGS) entry which is preliminary data.</text>
</comment>